<sequence>MSRLIVKNLPTYLTPDRLRKHFEQKGAPAGTITDVKVSFKPDGTSRRFGFVGFKSEAEALRAKEWFNRTYVDSTRITVDVVDVRFSPLSLSAAVIVTLGWQGTKDAPAPRPNKRRRLDPTPEDENAPSKANGGKVDKKKKANVAAGKEAEAGTENSQLAEYMTLMKPKKGPAWANDAEVSHPAAPVPSSSTTAKATSEQSKDSADANDPPDEEMAEPSPHVPDGDEAISDMEWMRRRMAAASTLSQPAEDAREEKAFYQSEDEDDNTRQDSTKATPEPEAEKDPAKETILETSRLFLRNLTFSCTEEEIREHFQPFGNISQVHIPLDSSTRKPKGVAYVTFSEGASALSAYESLDKKSFQGRVLHILPAVDRIPKPEQPGDDKKRSVKDQKAAQRKVTAGREFNWSMLYMNSDAVMSSVADRMNVSKADMLDPESSNAAVKMALAETHVIQETKAFLEQQGVVLSTFDDDSSGSGSKRVRRSDTTILVKNIPYGTSEAQIREMFEPHGQLARAIVPPAGTIAVVEFLHADEAGKAFKAVAYRRLGNSVVYLEKGPLGMLRDPDDVPSSSAPATASLAISRGEAAKPVTIDDQEAGAGAGDEPALSAGSTLFVKNLSFATTNTRLSQACGALPGFAFARVQTKPDPKRPSDPTARLSMGYGFVGFKTPEHARGALKSVQGLVLDGHALSVKFAGRGQEEVGQEGKGASSKGRTTKMIVKNVPFEASKKDIRELFGAHGQLKSVRLPKKFDSRSRGFAFLEFLTRQEAENAYAALRHTHLLGRHLVLQWAEEDGATDVDALRAKAGVGFGGGAELPWKKRKVRIGDDDAGEDGVDM</sequence>
<dbReference type="AlphaFoldDB" id="A0A5M3M825"/>
<organism evidence="12 13">
    <name type="scientific">Coniophora puteana (strain RWD-64-598)</name>
    <name type="common">Brown rot fungus</name>
    <dbReference type="NCBI Taxonomy" id="741705"/>
    <lineage>
        <taxon>Eukaryota</taxon>
        <taxon>Fungi</taxon>
        <taxon>Dikarya</taxon>
        <taxon>Basidiomycota</taxon>
        <taxon>Agaricomycotina</taxon>
        <taxon>Agaricomycetes</taxon>
        <taxon>Agaricomycetidae</taxon>
        <taxon>Boletales</taxon>
        <taxon>Coniophorineae</taxon>
        <taxon>Coniophoraceae</taxon>
        <taxon>Coniophora</taxon>
    </lineage>
</organism>
<evidence type="ECO:0000256" key="10">
    <source>
        <dbReference type="SAM" id="MobiDB-lite"/>
    </source>
</evidence>
<feature type="region of interest" description="Disordered" evidence="10">
    <location>
        <begin position="372"/>
        <end position="395"/>
    </location>
</feature>
<keyword evidence="6 9" id="KW-0694">RNA-binding</keyword>
<dbReference type="PROSITE" id="PS50102">
    <property type="entry name" value="RRM"/>
    <property type="match status" value="5"/>
</dbReference>
<evidence type="ECO:0000256" key="1">
    <source>
        <dbReference type="ARBA" id="ARBA00004123"/>
    </source>
</evidence>
<evidence type="ECO:0000256" key="2">
    <source>
        <dbReference type="ARBA" id="ARBA00008033"/>
    </source>
</evidence>
<feature type="domain" description="RRM" evidence="11">
    <location>
        <begin position="293"/>
        <end position="371"/>
    </location>
</feature>
<comment type="caution">
    <text evidence="12">The sequence shown here is derived from an EMBL/GenBank/DDBJ whole genome shotgun (WGS) entry which is preliminary data.</text>
</comment>
<evidence type="ECO:0000256" key="9">
    <source>
        <dbReference type="PROSITE-ProRule" id="PRU00176"/>
    </source>
</evidence>
<evidence type="ECO:0000256" key="8">
    <source>
        <dbReference type="ARBA" id="ARBA00023274"/>
    </source>
</evidence>
<feature type="region of interest" description="Disordered" evidence="10">
    <location>
        <begin position="102"/>
        <end position="153"/>
    </location>
</feature>
<dbReference type="CDD" id="cd12316">
    <property type="entry name" value="RRM3_RBM19_RRM2_MRD1"/>
    <property type="match status" value="1"/>
</dbReference>
<name>A0A5M3M825_CONPW</name>
<accession>A0A5M3M825</accession>
<dbReference type="CDD" id="cd12568">
    <property type="entry name" value="RRM3_MRD1"/>
    <property type="match status" value="1"/>
</dbReference>
<dbReference type="GO" id="GO:0003723">
    <property type="term" value="F:RNA binding"/>
    <property type="evidence" value="ECO:0007669"/>
    <property type="project" value="UniProtKB-UniRule"/>
</dbReference>
<evidence type="ECO:0000313" key="13">
    <source>
        <dbReference type="Proteomes" id="UP000053558"/>
    </source>
</evidence>
<dbReference type="InterPro" id="IPR012677">
    <property type="entry name" value="Nucleotide-bd_a/b_plait_sf"/>
</dbReference>
<keyword evidence="5" id="KW-0677">Repeat</keyword>
<keyword evidence="4" id="KW-0698">rRNA processing</keyword>
<feature type="compositionally biased region" description="Basic and acidic residues" evidence="10">
    <location>
        <begin position="372"/>
        <end position="392"/>
    </location>
</feature>
<dbReference type="OMA" id="FNNTCIQ"/>
<feature type="compositionally biased region" description="Low complexity" evidence="10">
    <location>
        <begin position="180"/>
        <end position="198"/>
    </location>
</feature>
<dbReference type="PANTHER" id="PTHR10352">
    <property type="entry name" value="EUKARYOTIC TRANSLATION INITIATION FACTOR 3 SUBUNIT G"/>
    <property type="match status" value="1"/>
</dbReference>
<feature type="region of interest" description="Disordered" evidence="10">
    <location>
        <begin position="239"/>
        <end position="288"/>
    </location>
</feature>
<gene>
    <name evidence="12" type="ORF">CONPUDRAFT_159596</name>
</gene>
<dbReference type="RefSeq" id="XP_007774894.1">
    <property type="nucleotide sequence ID" value="XM_007776704.1"/>
</dbReference>
<evidence type="ECO:0000256" key="3">
    <source>
        <dbReference type="ARBA" id="ARBA00013428"/>
    </source>
</evidence>
<dbReference type="SMART" id="SM00360">
    <property type="entry name" value="RRM"/>
    <property type="match status" value="5"/>
</dbReference>
<feature type="region of interest" description="Disordered" evidence="10">
    <location>
        <begin position="171"/>
        <end position="226"/>
    </location>
</feature>
<evidence type="ECO:0000256" key="6">
    <source>
        <dbReference type="ARBA" id="ARBA00022884"/>
    </source>
</evidence>
<evidence type="ECO:0000313" key="12">
    <source>
        <dbReference type="EMBL" id="EIW74821.1"/>
    </source>
</evidence>
<comment type="similarity">
    <text evidence="2">Belongs to the RRM MRD1 family.</text>
</comment>
<dbReference type="GO" id="GO:0005634">
    <property type="term" value="C:nucleus"/>
    <property type="evidence" value="ECO:0007669"/>
    <property type="project" value="UniProtKB-SubCell"/>
</dbReference>
<keyword evidence="13" id="KW-1185">Reference proteome</keyword>
<feature type="domain" description="RRM" evidence="11">
    <location>
        <begin position="608"/>
        <end position="694"/>
    </location>
</feature>
<feature type="compositionally biased region" description="Basic and acidic residues" evidence="10">
    <location>
        <begin position="279"/>
        <end position="288"/>
    </location>
</feature>
<dbReference type="Gene3D" id="3.30.70.330">
    <property type="match status" value="5"/>
</dbReference>
<feature type="domain" description="RRM" evidence="11">
    <location>
        <begin position="2"/>
        <end position="83"/>
    </location>
</feature>
<evidence type="ECO:0000256" key="7">
    <source>
        <dbReference type="ARBA" id="ARBA00023242"/>
    </source>
</evidence>
<reference evidence="13" key="1">
    <citation type="journal article" date="2012" name="Science">
        <title>The Paleozoic origin of enzymatic lignin decomposition reconstructed from 31 fungal genomes.</title>
        <authorList>
            <person name="Floudas D."/>
            <person name="Binder M."/>
            <person name="Riley R."/>
            <person name="Barry K."/>
            <person name="Blanchette R.A."/>
            <person name="Henrissat B."/>
            <person name="Martinez A.T."/>
            <person name="Otillar R."/>
            <person name="Spatafora J.W."/>
            <person name="Yadav J.S."/>
            <person name="Aerts A."/>
            <person name="Benoit I."/>
            <person name="Boyd A."/>
            <person name="Carlson A."/>
            <person name="Copeland A."/>
            <person name="Coutinho P.M."/>
            <person name="de Vries R.P."/>
            <person name="Ferreira P."/>
            <person name="Findley K."/>
            <person name="Foster B."/>
            <person name="Gaskell J."/>
            <person name="Glotzer D."/>
            <person name="Gorecki P."/>
            <person name="Heitman J."/>
            <person name="Hesse C."/>
            <person name="Hori C."/>
            <person name="Igarashi K."/>
            <person name="Jurgens J.A."/>
            <person name="Kallen N."/>
            <person name="Kersten P."/>
            <person name="Kohler A."/>
            <person name="Kuees U."/>
            <person name="Kumar T.K.A."/>
            <person name="Kuo A."/>
            <person name="LaButti K."/>
            <person name="Larrondo L.F."/>
            <person name="Lindquist E."/>
            <person name="Ling A."/>
            <person name="Lombard V."/>
            <person name="Lucas S."/>
            <person name="Lundell T."/>
            <person name="Martin R."/>
            <person name="McLaughlin D.J."/>
            <person name="Morgenstern I."/>
            <person name="Morin E."/>
            <person name="Murat C."/>
            <person name="Nagy L.G."/>
            <person name="Nolan M."/>
            <person name="Ohm R.A."/>
            <person name="Patyshakuliyeva A."/>
            <person name="Rokas A."/>
            <person name="Ruiz-Duenas F.J."/>
            <person name="Sabat G."/>
            <person name="Salamov A."/>
            <person name="Samejima M."/>
            <person name="Schmutz J."/>
            <person name="Slot J.C."/>
            <person name="St John F."/>
            <person name="Stenlid J."/>
            <person name="Sun H."/>
            <person name="Sun S."/>
            <person name="Syed K."/>
            <person name="Tsang A."/>
            <person name="Wiebenga A."/>
            <person name="Young D."/>
            <person name="Pisabarro A."/>
            <person name="Eastwood D.C."/>
            <person name="Martin F."/>
            <person name="Cullen D."/>
            <person name="Grigoriev I.V."/>
            <person name="Hibbett D.S."/>
        </authorList>
    </citation>
    <scope>NUCLEOTIDE SEQUENCE [LARGE SCALE GENOMIC DNA]</scope>
    <source>
        <strain evidence="13">RWD-64-598 SS2</strain>
    </source>
</reference>
<dbReference type="SUPFAM" id="SSF54928">
    <property type="entry name" value="RNA-binding domain, RBD"/>
    <property type="match status" value="3"/>
</dbReference>
<dbReference type="InterPro" id="IPR000504">
    <property type="entry name" value="RRM_dom"/>
</dbReference>
<dbReference type="EMBL" id="JH711590">
    <property type="protein sequence ID" value="EIW74821.1"/>
    <property type="molecule type" value="Genomic_DNA"/>
</dbReference>
<feature type="domain" description="RRM" evidence="11">
    <location>
        <begin position="713"/>
        <end position="790"/>
    </location>
</feature>
<dbReference type="InterPro" id="IPR035979">
    <property type="entry name" value="RBD_domain_sf"/>
</dbReference>
<dbReference type="InterPro" id="IPR034482">
    <property type="entry name" value="Mrd1_RRM3"/>
</dbReference>
<comment type="subcellular location">
    <subcellularLocation>
        <location evidence="1">Nucleus</location>
    </subcellularLocation>
</comment>
<feature type="domain" description="RRM" evidence="11">
    <location>
        <begin position="484"/>
        <end position="556"/>
    </location>
</feature>
<keyword evidence="7" id="KW-0539">Nucleus</keyword>
<dbReference type="GO" id="GO:1990904">
    <property type="term" value="C:ribonucleoprotein complex"/>
    <property type="evidence" value="ECO:0007669"/>
    <property type="project" value="UniProtKB-KW"/>
</dbReference>
<dbReference type="GeneID" id="19204129"/>
<evidence type="ECO:0000256" key="4">
    <source>
        <dbReference type="ARBA" id="ARBA00022552"/>
    </source>
</evidence>
<evidence type="ECO:0000256" key="5">
    <source>
        <dbReference type="ARBA" id="ARBA00022737"/>
    </source>
</evidence>
<dbReference type="CDD" id="cd12320">
    <property type="entry name" value="RRM6_RBM19_RRM5_MRD1"/>
    <property type="match status" value="1"/>
</dbReference>
<protein>
    <recommendedName>
        <fullName evidence="3">Multiple RNA-binding domain-containing protein 1</fullName>
    </recommendedName>
</protein>
<dbReference type="KEGG" id="cput:CONPUDRAFT_159596"/>
<keyword evidence="8" id="KW-0687">Ribonucleoprotein</keyword>
<evidence type="ECO:0000259" key="11">
    <source>
        <dbReference type="PROSITE" id="PS50102"/>
    </source>
</evidence>
<dbReference type="GO" id="GO:0006364">
    <property type="term" value="P:rRNA processing"/>
    <property type="evidence" value="ECO:0007669"/>
    <property type="project" value="UniProtKB-KW"/>
</dbReference>
<dbReference type="CDD" id="cd12565">
    <property type="entry name" value="RRM1_MRD1"/>
    <property type="match status" value="1"/>
</dbReference>
<proteinExistence type="inferred from homology"/>
<dbReference type="Pfam" id="PF00076">
    <property type="entry name" value="RRM_1"/>
    <property type="match status" value="5"/>
</dbReference>
<dbReference type="OrthoDB" id="439639at2759"/>
<dbReference type="Proteomes" id="UP000053558">
    <property type="component" value="Unassembled WGS sequence"/>
</dbReference>